<dbReference type="InterPro" id="IPR054711">
    <property type="entry name" value="eIF3a_PCI_TPR-like"/>
</dbReference>
<name>A0A0D0C5N5_9AGAR</name>
<dbReference type="HOGENOM" id="CLU_474109_0_0_1"/>
<feature type="domain" description="eIF3a PCI" evidence="4">
    <location>
        <begin position="170"/>
        <end position="245"/>
    </location>
</feature>
<keyword evidence="6" id="KW-1185">Reference proteome</keyword>
<evidence type="ECO:0000256" key="2">
    <source>
        <dbReference type="ARBA" id="ARBA00022540"/>
    </source>
</evidence>
<keyword evidence="3" id="KW-0648">Protein biosynthesis</keyword>
<evidence type="ECO:0000313" key="5">
    <source>
        <dbReference type="EMBL" id="KIK53162.1"/>
    </source>
</evidence>
<reference evidence="5 6" key="1">
    <citation type="submission" date="2014-04" db="EMBL/GenBank/DDBJ databases">
        <title>Evolutionary Origins and Diversification of the Mycorrhizal Mutualists.</title>
        <authorList>
            <consortium name="DOE Joint Genome Institute"/>
            <consortium name="Mycorrhizal Genomics Consortium"/>
            <person name="Kohler A."/>
            <person name="Kuo A."/>
            <person name="Nagy L.G."/>
            <person name="Floudas D."/>
            <person name="Copeland A."/>
            <person name="Barry K.W."/>
            <person name="Cichocki N."/>
            <person name="Veneault-Fourrey C."/>
            <person name="LaButti K."/>
            <person name="Lindquist E.A."/>
            <person name="Lipzen A."/>
            <person name="Lundell T."/>
            <person name="Morin E."/>
            <person name="Murat C."/>
            <person name="Riley R."/>
            <person name="Ohm R."/>
            <person name="Sun H."/>
            <person name="Tunlid A."/>
            <person name="Henrissat B."/>
            <person name="Grigoriev I.V."/>
            <person name="Hibbett D.S."/>
            <person name="Martin F."/>
        </authorList>
    </citation>
    <scope>NUCLEOTIDE SEQUENCE [LARGE SCALE GENOMIC DNA]</scope>
    <source>
        <strain evidence="5 6">FD-317 M1</strain>
    </source>
</reference>
<proteinExistence type="predicted"/>
<dbReference type="GO" id="GO:0001732">
    <property type="term" value="P:formation of cytoplasmic translation initiation complex"/>
    <property type="evidence" value="ECO:0007669"/>
    <property type="project" value="TreeGrafter"/>
</dbReference>
<keyword evidence="2" id="KW-0396">Initiation factor</keyword>
<evidence type="ECO:0000259" key="4">
    <source>
        <dbReference type="Pfam" id="PF22591"/>
    </source>
</evidence>
<evidence type="ECO:0000256" key="3">
    <source>
        <dbReference type="ARBA" id="ARBA00022917"/>
    </source>
</evidence>
<accession>A0A0D0C5N5</accession>
<evidence type="ECO:0000256" key="1">
    <source>
        <dbReference type="ARBA" id="ARBA00022490"/>
    </source>
</evidence>
<dbReference type="GO" id="GO:0002188">
    <property type="term" value="P:translation reinitiation"/>
    <property type="evidence" value="ECO:0007669"/>
    <property type="project" value="TreeGrafter"/>
</dbReference>
<dbReference type="Proteomes" id="UP000053593">
    <property type="component" value="Unassembled WGS sequence"/>
</dbReference>
<dbReference type="GO" id="GO:0043614">
    <property type="term" value="C:multi-eIF complex"/>
    <property type="evidence" value="ECO:0007669"/>
    <property type="project" value="TreeGrafter"/>
</dbReference>
<keyword evidence="1" id="KW-0963">Cytoplasm</keyword>
<evidence type="ECO:0000313" key="6">
    <source>
        <dbReference type="Proteomes" id="UP000053593"/>
    </source>
</evidence>
<organism evidence="5 6">
    <name type="scientific">Collybiopsis luxurians FD-317 M1</name>
    <dbReference type="NCBI Taxonomy" id="944289"/>
    <lineage>
        <taxon>Eukaryota</taxon>
        <taxon>Fungi</taxon>
        <taxon>Dikarya</taxon>
        <taxon>Basidiomycota</taxon>
        <taxon>Agaricomycotina</taxon>
        <taxon>Agaricomycetes</taxon>
        <taxon>Agaricomycetidae</taxon>
        <taxon>Agaricales</taxon>
        <taxon>Marasmiineae</taxon>
        <taxon>Omphalotaceae</taxon>
        <taxon>Collybiopsis</taxon>
        <taxon>Collybiopsis luxurians</taxon>
    </lineage>
</organism>
<dbReference type="Gene3D" id="1.25.40.860">
    <property type="match status" value="1"/>
</dbReference>
<dbReference type="PANTHER" id="PTHR14005">
    <property type="entry name" value="EUKARYOTIC TRANSLATION INITIATION FACTOR 3, THETA SUBUNIT"/>
    <property type="match status" value="1"/>
</dbReference>
<dbReference type="GO" id="GO:0003743">
    <property type="term" value="F:translation initiation factor activity"/>
    <property type="evidence" value="ECO:0007669"/>
    <property type="project" value="UniProtKB-KW"/>
</dbReference>
<sequence length="575" mass="63119">MAPFSKPETVLKQAEGLVSVEMFSSKRFRSTPLNSLEPIMLRFMELCVEMRKGRAAKEGLMQYKNIAQNSGVGSIEVVLSKFIEMAEAKVKEAQGRAEKPAGLGVDVDDLEAPSTPESILLSSVSFSSSSDPSKGRTDRALVTPSLKFLWESYRTSLETLKNNSRLEGKTEDEKTALAAKVVVSALAISGGSSQQSRLTALLNLAKPPTRAGLLRDALARDVLCLSPPMVKKLYHALEVDFDPLTLCETIAPLLAKLAAENVVVNQGEAGEENPYAPYLPLLHQALLSRLAHLPEEVVFSAAQIESYIMGCARRGELNVRIDHAEGCIIFVDEPFTYGSIYAANATGSEEEDEENLNQIHDDDYKSLLLLSSRLVSALSLEPYIARCMFSNPKVSCISPLHPLQPTAKLELRKEAVAFASVAYGEEEAVATRVGCQGCSAESDDASRDFEEGRWSEWPTLDDLLTAFSEFFASSRVLISSLPPFLTISSFLRLPKDAALAHSIAEAREREASRRKAEVEGIRRQEAEKYAKGLVEGGVIGKEVVEVLDRPSFIVLYVLYAILRNRLAVKKIVFIR</sequence>
<feature type="domain" description="eIF3a PCI" evidence="4">
    <location>
        <begin position="20"/>
        <end position="167"/>
    </location>
</feature>
<dbReference type="GO" id="GO:0003729">
    <property type="term" value="F:mRNA binding"/>
    <property type="evidence" value="ECO:0007669"/>
    <property type="project" value="TreeGrafter"/>
</dbReference>
<dbReference type="EMBL" id="KN834832">
    <property type="protein sequence ID" value="KIK53162.1"/>
    <property type="molecule type" value="Genomic_DNA"/>
</dbReference>
<dbReference type="PANTHER" id="PTHR14005:SF0">
    <property type="entry name" value="EUKARYOTIC TRANSLATION INITIATION FACTOR 3 SUBUNIT A"/>
    <property type="match status" value="1"/>
</dbReference>
<dbReference type="AlphaFoldDB" id="A0A0D0C5N5"/>
<dbReference type="GO" id="GO:0071541">
    <property type="term" value="C:eukaryotic translation initiation factor 3 complex, eIF3m"/>
    <property type="evidence" value="ECO:0007669"/>
    <property type="project" value="TreeGrafter"/>
</dbReference>
<gene>
    <name evidence="5" type="ORF">GYMLUDRAFT_63829</name>
</gene>
<dbReference type="GO" id="GO:0071540">
    <property type="term" value="C:eukaryotic translation initiation factor 3 complex, eIF3e"/>
    <property type="evidence" value="ECO:0007669"/>
    <property type="project" value="TreeGrafter"/>
</dbReference>
<dbReference type="InterPro" id="IPR027512">
    <property type="entry name" value="EIF3A"/>
</dbReference>
<dbReference type="OrthoDB" id="18884at2759"/>
<dbReference type="Pfam" id="PF22591">
    <property type="entry name" value="eIF3a_PCI_TPR-like"/>
    <property type="match status" value="2"/>
</dbReference>
<protein>
    <recommendedName>
        <fullName evidence="4">eIF3a PCI domain-containing protein</fullName>
    </recommendedName>
</protein>